<protein>
    <submittedName>
        <fullName evidence="1">Uncharacterized protein</fullName>
    </submittedName>
</protein>
<organism evidence="1">
    <name type="scientific">Fervidicoccus fontis</name>
    <dbReference type="NCBI Taxonomy" id="683846"/>
    <lineage>
        <taxon>Archaea</taxon>
        <taxon>Thermoproteota</taxon>
        <taxon>Thermoprotei</taxon>
        <taxon>Fervidicoccales</taxon>
        <taxon>Fervidicoccaceae</taxon>
        <taxon>Fervidicoccus</taxon>
    </lineage>
</organism>
<comment type="caution">
    <text evidence="1">The sequence shown here is derived from an EMBL/GenBank/DDBJ whole genome shotgun (WGS) entry which is preliminary data.</text>
</comment>
<proteinExistence type="predicted"/>
<accession>A0A7C1E3G6</accession>
<dbReference type="AlphaFoldDB" id="A0A7C1E3G6"/>
<name>A0A7C1E3G6_9CREN</name>
<gene>
    <name evidence="1" type="ORF">ENO04_06285</name>
</gene>
<dbReference type="EMBL" id="DSDY01000187">
    <property type="protein sequence ID" value="HDS11200.1"/>
    <property type="molecule type" value="Genomic_DNA"/>
</dbReference>
<sequence>MPDISTLVNVLGLISSVWKDDVALMDELLGLITMNLYGDGDYLRNPPLIPLVKENLYLSFLPRTDIGCPTKLRSYRYELFRKIEKEEMIYNVMNISSGVKITVTE</sequence>
<evidence type="ECO:0000313" key="1">
    <source>
        <dbReference type="EMBL" id="HDS11200.1"/>
    </source>
</evidence>
<reference evidence="1" key="1">
    <citation type="journal article" date="2020" name="mSystems">
        <title>Genome- and Community-Level Interaction Insights into Carbon Utilization and Element Cycling Functions of Hydrothermarchaeota in Hydrothermal Sediment.</title>
        <authorList>
            <person name="Zhou Z."/>
            <person name="Liu Y."/>
            <person name="Xu W."/>
            <person name="Pan J."/>
            <person name="Luo Z.H."/>
            <person name="Li M."/>
        </authorList>
    </citation>
    <scope>NUCLEOTIDE SEQUENCE [LARGE SCALE GENOMIC DNA]</scope>
    <source>
        <strain evidence="1">SpSt-123</strain>
    </source>
</reference>